<dbReference type="AlphaFoldDB" id="A0AAP2CFC5"/>
<dbReference type="PROSITE" id="PS50109">
    <property type="entry name" value="HIS_KIN"/>
    <property type="match status" value="1"/>
</dbReference>
<dbReference type="PRINTS" id="PR00344">
    <property type="entry name" value="BCTRLSENSOR"/>
</dbReference>
<dbReference type="InterPro" id="IPR036097">
    <property type="entry name" value="HisK_dim/P_sf"/>
</dbReference>
<dbReference type="SMART" id="SM00387">
    <property type="entry name" value="HATPase_c"/>
    <property type="match status" value="1"/>
</dbReference>
<keyword evidence="8" id="KW-1185">Reference proteome</keyword>
<evidence type="ECO:0000256" key="4">
    <source>
        <dbReference type="SAM" id="Coils"/>
    </source>
</evidence>
<dbReference type="InterPro" id="IPR036890">
    <property type="entry name" value="HATPase_C_sf"/>
</dbReference>
<dbReference type="Gene3D" id="3.30.565.10">
    <property type="entry name" value="Histidine kinase-like ATPase, C-terminal domain"/>
    <property type="match status" value="1"/>
</dbReference>
<feature type="transmembrane region" description="Helical" evidence="5">
    <location>
        <begin position="181"/>
        <end position="203"/>
    </location>
</feature>
<proteinExistence type="predicted"/>
<dbReference type="GO" id="GO:0000155">
    <property type="term" value="F:phosphorelay sensor kinase activity"/>
    <property type="evidence" value="ECO:0007669"/>
    <property type="project" value="InterPro"/>
</dbReference>
<dbReference type="Pfam" id="PF07695">
    <property type="entry name" value="7TMR-DISM_7TM"/>
    <property type="match status" value="1"/>
</dbReference>
<feature type="transmembrane region" description="Helical" evidence="5">
    <location>
        <begin position="210"/>
        <end position="235"/>
    </location>
</feature>
<dbReference type="Pfam" id="PF02518">
    <property type="entry name" value="HATPase_c"/>
    <property type="match status" value="1"/>
</dbReference>
<dbReference type="SMART" id="SM00388">
    <property type="entry name" value="HisKA"/>
    <property type="match status" value="1"/>
</dbReference>
<keyword evidence="4" id="KW-0175">Coiled coil</keyword>
<dbReference type="InterPro" id="IPR005467">
    <property type="entry name" value="His_kinase_dom"/>
</dbReference>
<evidence type="ECO:0000259" key="6">
    <source>
        <dbReference type="PROSITE" id="PS50109"/>
    </source>
</evidence>
<keyword evidence="5" id="KW-0812">Transmembrane</keyword>
<dbReference type="SUPFAM" id="SSF55874">
    <property type="entry name" value="ATPase domain of HSP90 chaperone/DNA topoisomerase II/histidine kinase"/>
    <property type="match status" value="1"/>
</dbReference>
<reference evidence="7 8" key="1">
    <citation type="submission" date="2021-05" db="EMBL/GenBank/DDBJ databases">
        <authorList>
            <person name="Zhang Z.D."/>
            <person name="Osman G."/>
        </authorList>
    </citation>
    <scope>NUCLEOTIDE SEQUENCE [LARGE SCALE GENOMIC DNA]</scope>
    <source>
        <strain evidence="7 8">KCTC 32217</strain>
    </source>
</reference>
<keyword evidence="5" id="KW-0472">Membrane</keyword>
<accession>A0AAP2CFC5</accession>
<feature type="transmembrane region" description="Helical" evidence="5">
    <location>
        <begin position="302"/>
        <end position="324"/>
    </location>
</feature>
<feature type="transmembrane region" description="Helical" evidence="5">
    <location>
        <begin position="362"/>
        <end position="382"/>
    </location>
</feature>
<gene>
    <name evidence="7" type="ORF">KI659_02550</name>
</gene>
<dbReference type="Proteomes" id="UP001319104">
    <property type="component" value="Unassembled WGS sequence"/>
</dbReference>
<comment type="catalytic activity">
    <reaction evidence="1">
        <text>ATP + protein L-histidine = ADP + protein N-phospho-L-histidine.</text>
        <dbReference type="EC" id="2.7.13.3"/>
    </reaction>
</comment>
<feature type="transmembrane region" description="Helical" evidence="5">
    <location>
        <begin position="12"/>
        <end position="29"/>
    </location>
</feature>
<dbReference type="RefSeq" id="WP_213943765.1">
    <property type="nucleotide sequence ID" value="NZ_JAHCMY010000001.1"/>
</dbReference>
<dbReference type="InterPro" id="IPR004358">
    <property type="entry name" value="Sig_transdc_His_kin-like_C"/>
</dbReference>
<dbReference type="Gene3D" id="1.10.287.130">
    <property type="match status" value="1"/>
</dbReference>
<evidence type="ECO:0000256" key="3">
    <source>
        <dbReference type="ARBA" id="ARBA00022553"/>
    </source>
</evidence>
<dbReference type="SUPFAM" id="SSF47384">
    <property type="entry name" value="Homodimeric domain of signal transducing histidine kinase"/>
    <property type="match status" value="1"/>
</dbReference>
<comment type="caution">
    <text evidence="7">The sequence shown here is derived from an EMBL/GenBank/DDBJ whole genome shotgun (WGS) entry which is preliminary data.</text>
</comment>
<dbReference type="EMBL" id="JAHCMY010000001">
    <property type="protein sequence ID" value="MBS9522887.1"/>
    <property type="molecule type" value="Genomic_DNA"/>
</dbReference>
<dbReference type="InterPro" id="IPR003594">
    <property type="entry name" value="HATPase_dom"/>
</dbReference>
<dbReference type="InterPro" id="IPR003661">
    <property type="entry name" value="HisK_dim/P_dom"/>
</dbReference>
<feature type="transmembrane region" description="Helical" evidence="5">
    <location>
        <begin position="241"/>
        <end position="266"/>
    </location>
</feature>
<evidence type="ECO:0000313" key="7">
    <source>
        <dbReference type="EMBL" id="MBS9522887.1"/>
    </source>
</evidence>
<evidence type="ECO:0000256" key="5">
    <source>
        <dbReference type="SAM" id="Phobius"/>
    </source>
</evidence>
<evidence type="ECO:0000256" key="2">
    <source>
        <dbReference type="ARBA" id="ARBA00012438"/>
    </source>
</evidence>
<feature type="domain" description="Histidine kinase" evidence="6">
    <location>
        <begin position="457"/>
        <end position="707"/>
    </location>
</feature>
<dbReference type="EC" id="2.7.13.3" evidence="2"/>
<name>A0AAP2CFC5_9BACT</name>
<organism evidence="7 8">
    <name type="scientific">Litoribacter ruber</name>
    <dbReference type="NCBI Taxonomy" id="702568"/>
    <lineage>
        <taxon>Bacteria</taxon>
        <taxon>Pseudomonadati</taxon>
        <taxon>Bacteroidota</taxon>
        <taxon>Cytophagia</taxon>
        <taxon>Cytophagales</taxon>
        <taxon>Cyclobacteriaceae</taxon>
        <taxon>Litoribacter</taxon>
    </lineage>
</organism>
<dbReference type="InterPro" id="IPR011623">
    <property type="entry name" value="7TMR_DISM_rcpt_extracell_dom1"/>
</dbReference>
<feature type="transmembrane region" description="Helical" evidence="5">
    <location>
        <begin position="278"/>
        <end position="296"/>
    </location>
</feature>
<dbReference type="PANTHER" id="PTHR43065:SF50">
    <property type="entry name" value="HISTIDINE KINASE"/>
    <property type="match status" value="1"/>
</dbReference>
<dbReference type="CDD" id="cd00082">
    <property type="entry name" value="HisKA"/>
    <property type="match status" value="1"/>
</dbReference>
<evidence type="ECO:0000313" key="8">
    <source>
        <dbReference type="Proteomes" id="UP001319104"/>
    </source>
</evidence>
<sequence>MKQFYYNNKNVFISFGIVFLVFILLFMFLQDFKPAHEHKVSQMKLLTQEEFEADAWRTPVEFDQINKLDVGSNRNGFAILMDLSDYPSYSEHSILEFNSPVFRKAHLYRITEDGEKRLIAHAGNLTRDSNPFKHPNPIYEILTEEGDSPYLVAEFQSEVPVNFTVTISPKFSFFKDYSHRLLIVSIYMGLMLALFMYNLILYFSVKDRVYLYYCLYILFIGLAQLSIMGYTYYFFLGENAYLYEVSIIGFTVVASLFGIPFVRMFLKTKEYVPVLDKVLLFLMGSYALTLILRLAGLIEMSYFLTDLNGLAVVIVFLTIGIILVKKGFRPAVYFLIAWGLFLVGLVIFILQNFGVLNLDGYANFPMLAGTACEAILLSLALADRINILKKEKEQEQYEKLAALKENERLVKQQNSMLEEKVLNRTEELEKTLKNLQDTQTQLVNQEKMASLGQLTAGVAHEINNPINFVSSNVNPLKRDVADLIEIMEAYREKGAKEFSETSLKELKRLEDEIELDYVKDEINQLLQGMEDGAKRTVEIVKGLKLFSRVDEQDVKKVDIHAGISSTLVLLNSSMSNKIQIVKDFGQIPMVECLAGKINQVFMNIVNNAVHALTEHLDKNPNPEIIIRTSMDGDDFVKIEIIDNGPGIPDEVKARIFEPFFTTKPVGKGTGLGLSIVFTIIEKHSGTLEVESCPDAGTAFIIRLPVHQESDMI</sequence>
<keyword evidence="5" id="KW-1133">Transmembrane helix</keyword>
<protein>
    <recommendedName>
        <fullName evidence="2">histidine kinase</fullName>
        <ecNumber evidence="2">2.7.13.3</ecNumber>
    </recommendedName>
</protein>
<evidence type="ECO:0000256" key="1">
    <source>
        <dbReference type="ARBA" id="ARBA00000085"/>
    </source>
</evidence>
<keyword evidence="3" id="KW-0597">Phosphoprotein</keyword>
<feature type="transmembrane region" description="Helical" evidence="5">
    <location>
        <begin position="331"/>
        <end position="350"/>
    </location>
</feature>
<dbReference type="PANTHER" id="PTHR43065">
    <property type="entry name" value="SENSOR HISTIDINE KINASE"/>
    <property type="match status" value="1"/>
</dbReference>
<feature type="coiled-coil region" evidence="4">
    <location>
        <begin position="387"/>
        <end position="448"/>
    </location>
</feature>